<proteinExistence type="predicted"/>
<evidence type="ECO:0000313" key="2">
    <source>
        <dbReference type="EMBL" id="MEK9501719.1"/>
    </source>
</evidence>
<sequence length="191" mass="21489">MTIFEHVSVFISIILGLGVVHLLGGVSLILDTRVRTRVYAVHLAWTFNMLLLIVLAWLGNFVLAPITEFSALHFFNLLAYFMVIYLMSGLLYPVRGEEVTDFKEHFHSNRPRFFTLGILFVTTDAVDGVLEARATGLDLNPFQFGQLAIFLALFVIGIRNESEGFHRALVVLFFLGMLGFLYSLTQIGIVT</sequence>
<name>A0ABU9EAE3_9BACT</name>
<gene>
    <name evidence="2" type="ORF">WI372_12070</name>
</gene>
<evidence type="ECO:0000256" key="1">
    <source>
        <dbReference type="SAM" id="Phobius"/>
    </source>
</evidence>
<keyword evidence="1" id="KW-0472">Membrane</keyword>
<accession>A0ABU9EAE3</accession>
<feature type="transmembrane region" description="Helical" evidence="1">
    <location>
        <begin position="170"/>
        <end position="189"/>
    </location>
</feature>
<evidence type="ECO:0000313" key="3">
    <source>
        <dbReference type="Proteomes" id="UP001484239"/>
    </source>
</evidence>
<dbReference type="RefSeq" id="WP_405278702.1">
    <property type="nucleotide sequence ID" value="NZ_CP144380.1"/>
</dbReference>
<keyword evidence="3" id="KW-1185">Reference proteome</keyword>
<keyword evidence="1" id="KW-0812">Transmembrane</keyword>
<comment type="caution">
    <text evidence="2">The sequence shown here is derived from an EMBL/GenBank/DDBJ whole genome shotgun (WGS) entry which is preliminary data.</text>
</comment>
<feature type="transmembrane region" description="Helical" evidence="1">
    <location>
        <begin position="42"/>
        <end position="66"/>
    </location>
</feature>
<feature type="transmembrane region" description="Helical" evidence="1">
    <location>
        <begin position="6"/>
        <end position="30"/>
    </location>
</feature>
<dbReference type="Proteomes" id="UP001484239">
    <property type="component" value="Unassembled WGS sequence"/>
</dbReference>
<dbReference type="EMBL" id="JBBHLI010000007">
    <property type="protein sequence ID" value="MEK9501719.1"/>
    <property type="molecule type" value="Genomic_DNA"/>
</dbReference>
<feature type="transmembrane region" description="Helical" evidence="1">
    <location>
        <begin position="72"/>
        <end position="92"/>
    </location>
</feature>
<keyword evidence="1" id="KW-1133">Transmembrane helix</keyword>
<feature type="transmembrane region" description="Helical" evidence="1">
    <location>
        <begin position="142"/>
        <end position="158"/>
    </location>
</feature>
<protein>
    <submittedName>
        <fullName evidence="2">Uncharacterized protein</fullName>
    </submittedName>
</protein>
<organism evidence="2 3">
    <name type="scientific">Gaopeijia maritima</name>
    <dbReference type="NCBI Taxonomy" id="3119007"/>
    <lineage>
        <taxon>Bacteria</taxon>
        <taxon>Pseudomonadati</taxon>
        <taxon>Gemmatimonadota</taxon>
        <taxon>Longimicrobiia</taxon>
        <taxon>Gaopeijiales</taxon>
        <taxon>Gaopeijiaceae</taxon>
        <taxon>Gaopeijia</taxon>
    </lineage>
</organism>
<reference evidence="2 3" key="1">
    <citation type="submission" date="2024-02" db="EMBL/GenBank/DDBJ databases">
        <title>A novel Gemmatimonadota bacterium.</title>
        <authorList>
            <person name="Du Z.-J."/>
            <person name="Ye Y.-Q."/>
        </authorList>
    </citation>
    <scope>NUCLEOTIDE SEQUENCE [LARGE SCALE GENOMIC DNA]</scope>
    <source>
        <strain evidence="2 3">DH-20</strain>
    </source>
</reference>